<protein>
    <submittedName>
        <fullName evidence="2">Uncharacterized protein</fullName>
    </submittedName>
</protein>
<reference evidence="2 3" key="1">
    <citation type="submission" date="2019-05" db="EMBL/GenBank/DDBJ databases">
        <title>Another draft genome of Portunus trituberculatus and its Hox gene families provides insights of decapod evolution.</title>
        <authorList>
            <person name="Jeong J.-H."/>
            <person name="Song I."/>
            <person name="Kim S."/>
            <person name="Choi T."/>
            <person name="Kim D."/>
            <person name="Ryu S."/>
            <person name="Kim W."/>
        </authorList>
    </citation>
    <scope>NUCLEOTIDE SEQUENCE [LARGE SCALE GENOMIC DNA]</scope>
    <source>
        <tissue evidence="2">Muscle</tissue>
    </source>
</reference>
<keyword evidence="3" id="KW-1185">Reference proteome</keyword>
<sequence>MERNYDKLSCGRENETLLGTPDPQHVALSSDVSAWSGRPAAVAFPRRGRHTCKRYLTHSRERTSQSAVSFYGSSRAEEVLKVAGCQFASTIWLGF</sequence>
<dbReference type="AlphaFoldDB" id="A0A5B7DX59"/>
<feature type="region of interest" description="Disordered" evidence="1">
    <location>
        <begin position="1"/>
        <end position="23"/>
    </location>
</feature>
<comment type="caution">
    <text evidence="2">The sequence shown here is derived from an EMBL/GenBank/DDBJ whole genome shotgun (WGS) entry which is preliminary data.</text>
</comment>
<gene>
    <name evidence="2" type="ORF">E2C01_019168</name>
</gene>
<evidence type="ECO:0000313" key="2">
    <source>
        <dbReference type="EMBL" id="MPC26038.1"/>
    </source>
</evidence>
<evidence type="ECO:0000256" key="1">
    <source>
        <dbReference type="SAM" id="MobiDB-lite"/>
    </source>
</evidence>
<dbReference type="Proteomes" id="UP000324222">
    <property type="component" value="Unassembled WGS sequence"/>
</dbReference>
<name>A0A5B7DX59_PORTR</name>
<evidence type="ECO:0000313" key="3">
    <source>
        <dbReference type="Proteomes" id="UP000324222"/>
    </source>
</evidence>
<dbReference type="EMBL" id="VSRR010001547">
    <property type="protein sequence ID" value="MPC26038.1"/>
    <property type="molecule type" value="Genomic_DNA"/>
</dbReference>
<organism evidence="2 3">
    <name type="scientific">Portunus trituberculatus</name>
    <name type="common">Swimming crab</name>
    <name type="synonym">Neptunus trituberculatus</name>
    <dbReference type="NCBI Taxonomy" id="210409"/>
    <lineage>
        <taxon>Eukaryota</taxon>
        <taxon>Metazoa</taxon>
        <taxon>Ecdysozoa</taxon>
        <taxon>Arthropoda</taxon>
        <taxon>Crustacea</taxon>
        <taxon>Multicrustacea</taxon>
        <taxon>Malacostraca</taxon>
        <taxon>Eumalacostraca</taxon>
        <taxon>Eucarida</taxon>
        <taxon>Decapoda</taxon>
        <taxon>Pleocyemata</taxon>
        <taxon>Brachyura</taxon>
        <taxon>Eubrachyura</taxon>
        <taxon>Portunoidea</taxon>
        <taxon>Portunidae</taxon>
        <taxon>Portuninae</taxon>
        <taxon>Portunus</taxon>
    </lineage>
</organism>
<accession>A0A5B7DX59</accession>
<feature type="compositionally biased region" description="Basic and acidic residues" evidence="1">
    <location>
        <begin position="1"/>
        <end position="15"/>
    </location>
</feature>
<proteinExistence type="predicted"/>